<dbReference type="InterPro" id="IPR010432">
    <property type="entry name" value="RDD"/>
</dbReference>
<comment type="subcellular location">
    <subcellularLocation>
        <location evidence="1">Membrane</location>
        <topology evidence="1">Multi-pass membrane protein</topology>
    </subcellularLocation>
</comment>
<dbReference type="Pfam" id="PF06271">
    <property type="entry name" value="RDD"/>
    <property type="match status" value="1"/>
</dbReference>
<keyword evidence="8" id="KW-1185">Reference proteome</keyword>
<evidence type="ECO:0000256" key="2">
    <source>
        <dbReference type="ARBA" id="ARBA00022692"/>
    </source>
</evidence>
<evidence type="ECO:0000313" key="7">
    <source>
        <dbReference type="EMBL" id="BDH79173.1"/>
    </source>
</evidence>
<evidence type="ECO:0000259" key="6">
    <source>
        <dbReference type="Pfam" id="PF06271"/>
    </source>
</evidence>
<evidence type="ECO:0000256" key="5">
    <source>
        <dbReference type="SAM" id="Phobius"/>
    </source>
</evidence>
<evidence type="ECO:0000256" key="3">
    <source>
        <dbReference type="ARBA" id="ARBA00022989"/>
    </source>
</evidence>
<evidence type="ECO:0000256" key="4">
    <source>
        <dbReference type="ARBA" id="ARBA00023136"/>
    </source>
</evidence>
<dbReference type="GeneID" id="71965068"/>
<keyword evidence="4 5" id="KW-0472">Membrane</keyword>
<accession>A0ABN6PEN6</accession>
<proteinExistence type="predicted"/>
<keyword evidence="3 5" id="KW-1133">Transmembrane helix</keyword>
<gene>
    <name evidence="7" type="ORF">MTTB_05520</name>
</gene>
<feature type="transmembrane region" description="Helical" evidence="5">
    <location>
        <begin position="12"/>
        <end position="34"/>
    </location>
</feature>
<evidence type="ECO:0000313" key="8">
    <source>
        <dbReference type="Proteomes" id="UP000831817"/>
    </source>
</evidence>
<feature type="domain" description="RDD" evidence="6">
    <location>
        <begin position="7"/>
        <end position="122"/>
    </location>
</feature>
<reference evidence="7 8" key="1">
    <citation type="submission" date="2022-04" db="EMBL/GenBank/DDBJ databases">
        <title>Complete genome of Methanothermobacter tenebrarum strain RMAS.</title>
        <authorList>
            <person name="Nakamura K."/>
            <person name="Oshima K."/>
            <person name="Hattori M."/>
            <person name="Kamagata Y."/>
            <person name="Takamizawa K."/>
        </authorList>
    </citation>
    <scope>NUCLEOTIDE SEQUENCE [LARGE SCALE GENOMIC DNA]</scope>
    <source>
        <strain evidence="7 8">RMAS</strain>
    </source>
</reference>
<sequence>MEEITKRRLFAFIIDFLVVNLIIWALTLLAYPVIVFTGSFFLYNYWLVLLAIVTISYFSYFEYHGGTIGKLNQKLEVVSIEGDLKYRQVIIRNLPKICWFPLIFDVILGYNKELRLFDKIAGTRVIMGDQ</sequence>
<dbReference type="Proteomes" id="UP000831817">
    <property type="component" value="Chromosome"/>
</dbReference>
<organism evidence="7 8">
    <name type="scientific">Methanothermobacter tenebrarum</name>
    <dbReference type="NCBI Taxonomy" id="680118"/>
    <lineage>
        <taxon>Archaea</taxon>
        <taxon>Methanobacteriati</taxon>
        <taxon>Methanobacteriota</taxon>
        <taxon>Methanomada group</taxon>
        <taxon>Methanobacteria</taxon>
        <taxon>Methanobacteriales</taxon>
        <taxon>Methanobacteriaceae</taxon>
        <taxon>Methanothermobacter</taxon>
    </lineage>
</organism>
<keyword evidence="2 5" id="KW-0812">Transmembrane</keyword>
<dbReference type="EMBL" id="AP025698">
    <property type="protein sequence ID" value="BDH79173.1"/>
    <property type="molecule type" value="Genomic_DNA"/>
</dbReference>
<dbReference type="RefSeq" id="WP_248565011.1">
    <property type="nucleotide sequence ID" value="NZ_AP025698.1"/>
</dbReference>
<evidence type="ECO:0000256" key="1">
    <source>
        <dbReference type="ARBA" id="ARBA00004141"/>
    </source>
</evidence>
<name>A0ABN6PEN6_9EURY</name>
<feature type="transmembrane region" description="Helical" evidence="5">
    <location>
        <begin position="40"/>
        <end position="60"/>
    </location>
</feature>
<protein>
    <recommendedName>
        <fullName evidence="6">RDD domain-containing protein</fullName>
    </recommendedName>
</protein>